<protein>
    <submittedName>
        <fullName evidence="1">Uncharacterized protein</fullName>
    </submittedName>
</protein>
<dbReference type="RefSeq" id="WP_145458107.1">
    <property type="nucleotide sequence ID" value="NZ_CP036317.1"/>
</dbReference>
<evidence type="ECO:0000313" key="2">
    <source>
        <dbReference type="Proteomes" id="UP000320839"/>
    </source>
</evidence>
<sequence>MAYPTLTIRHGELNDITGAPQRFEDVTFIPARVTLNGSSFPFSHSLHEYADLIPPGMDSIVHPGNDAPWVLGRLMALFNATPASSEFRPEKSCFHESFVVVLHAHDNLAIPFFCTDYYCKSSLIFSTHDPPEPAMQELIARRFWSMLFSDATNVADYESSMFHSGACVWVRFGVEDGEPFIRGEEDGT</sequence>
<dbReference type="AlphaFoldDB" id="A0A518FUV7"/>
<organism evidence="1 2">
    <name type="scientific">Gimesia panareensis</name>
    <dbReference type="NCBI Taxonomy" id="2527978"/>
    <lineage>
        <taxon>Bacteria</taxon>
        <taxon>Pseudomonadati</taxon>
        <taxon>Planctomycetota</taxon>
        <taxon>Planctomycetia</taxon>
        <taxon>Planctomycetales</taxon>
        <taxon>Planctomycetaceae</taxon>
        <taxon>Gimesia</taxon>
    </lineage>
</organism>
<dbReference type="OrthoDB" id="490846at2"/>
<name>A0A518FUV7_9PLAN</name>
<gene>
    <name evidence="1" type="ORF">Pan153_47900</name>
</gene>
<accession>A0A518FUV7</accession>
<dbReference type="Proteomes" id="UP000320839">
    <property type="component" value="Chromosome"/>
</dbReference>
<reference evidence="1 2" key="1">
    <citation type="submission" date="2019-02" db="EMBL/GenBank/DDBJ databases">
        <title>Deep-cultivation of Planctomycetes and their phenomic and genomic characterization uncovers novel biology.</title>
        <authorList>
            <person name="Wiegand S."/>
            <person name="Jogler M."/>
            <person name="Boedeker C."/>
            <person name="Pinto D."/>
            <person name="Vollmers J."/>
            <person name="Rivas-Marin E."/>
            <person name="Kohn T."/>
            <person name="Peeters S.H."/>
            <person name="Heuer A."/>
            <person name="Rast P."/>
            <person name="Oberbeckmann S."/>
            <person name="Bunk B."/>
            <person name="Jeske O."/>
            <person name="Meyerdierks A."/>
            <person name="Storesund J.E."/>
            <person name="Kallscheuer N."/>
            <person name="Luecker S."/>
            <person name="Lage O.M."/>
            <person name="Pohl T."/>
            <person name="Merkel B.J."/>
            <person name="Hornburger P."/>
            <person name="Mueller R.-W."/>
            <person name="Bruemmer F."/>
            <person name="Labrenz M."/>
            <person name="Spormann A.M."/>
            <person name="Op den Camp H."/>
            <person name="Overmann J."/>
            <person name="Amann R."/>
            <person name="Jetten M.S.M."/>
            <person name="Mascher T."/>
            <person name="Medema M.H."/>
            <person name="Devos D.P."/>
            <person name="Kaster A.-K."/>
            <person name="Ovreas L."/>
            <person name="Rohde M."/>
            <person name="Galperin M.Y."/>
            <person name="Jogler C."/>
        </authorList>
    </citation>
    <scope>NUCLEOTIDE SEQUENCE [LARGE SCALE GENOMIC DNA]</scope>
    <source>
        <strain evidence="1 2">Pan153</strain>
    </source>
</reference>
<dbReference type="EMBL" id="CP036317">
    <property type="protein sequence ID" value="QDV20119.1"/>
    <property type="molecule type" value="Genomic_DNA"/>
</dbReference>
<proteinExistence type="predicted"/>
<evidence type="ECO:0000313" key="1">
    <source>
        <dbReference type="EMBL" id="QDV20119.1"/>
    </source>
</evidence>